<sequence length="600" mass="69050">MRKKYKIIDLFAGAGGLALGLEKAGFKTEATVEINKWAVKTLKTNRPNWNIIEGDIQNISQEGISKYLKDDKEIDLLSGGYPCQSFSYAGNRQGMTDIRGTLFYDFAKILEELKPKMFFAENVKGLVSHDGGKTLKTMIKVFEEAGYVVQYKVLNSVDYSVAQKRQRIIIIGTREDIREQIGEEFEFPKPHNKKLVLKDILQDVPPSPCAVYNDKKKAVLKYVKAGGCWRDLPDEVARDYMKSTYFMGGGRTGIARRLSWEEAGLTVLCTPAQKQTERCHPDELRPFSVRENARIQSFPDEWVFEGSMAEQYKQIGNAVPVILAKEVGLAIKKYLDRLENRVKKYNLGFISDEDLYNHVKETIEKYSFKMNLKKFNSNLIDPIKLTFDAKVYGKNIEEVINAEIVRQLDKSNSNVLGYFQQNFFKYIIHKETQKSKWIVPDEGFDIENEEDKIYVEMKNKHNTMNSKSSSATYIMMQDRLLQDDNAICMLVEVIAKNSQNIEWSVSINKKKMSNKRIRRVSIDKFYEIVTGEKEAFKQLVEVLPIVIDDVLADIKQMGIENSVFNELKEVDENILKSLYLLSFQKYEGFNNLSMQNIGEN</sequence>
<protein>
    <recommendedName>
        <fullName evidence="1">DNA (cytosine-5-)-methyltransferase</fullName>
        <ecNumber evidence="1">2.1.1.37</ecNumber>
    </recommendedName>
</protein>
<dbReference type="InterPro" id="IPR018117">
    <property type="entry name" value="C5_DNA_meth_AS"/>
</dbReference>
<dbReference type="GO" id="GO:0032259">
    <property type="term" value="P:methylation"/>
    <property type="evidence" value="ECO:0007669"/>
    <property type="project" value="UniProtKB-KW"/>
</dbReference>
<dbReference type="AlphaFoldDB" id="A0A1W1CE25"/>
<dbReference type="InterPro" id="IPR050390">
    <property type="entry name" value="C5-Methyltransferase"/>
</dbReference>
<dbReference type="InterPro" id="IPR001525">
    <property type="entry name" value="C5_MeTfrase"/>
</dbReference>
<reference evidence="5" key="1">
    <citation type="submission" date="2016-10" db="EMBL/GenBank/DDBJ databases">
        <authorList>
            <person name="de Groot N.N."/>
        </authorList>
    </citation>
    <scope>NUCLEOTIDE SEQUENCE</scope>
</reference>
<dbReference type="GO" id="GO:0009307">
    <property type="term" value="P:DNA restriction-modification system"/>
    <property type="evidence" value="ECO:0007669"/>
    <property type="project" value="InterPro"/>
</dbReference>
<evidence type="ECO:0000313" key="5">
    <source>
        <dbReference type="EMBL" id="SFV63965.1"/>
    </source>
</evidence>
<name>A0A1W1CE25_9ZZZZ</name>
<dbReference type="GO" id="GO:0003886">
    <property type="term" value="F:DNA (cytosine-5-)-methyltransferase activity"/>
    <property type="evidence" value="ECO:0007669"/>
    <property type="project" value="UniProtKB-EC"/>
</dbReference>
<dbReference type="PRINTS" id="PR00105">
    <property type="entry name" value="C5METTRFRASE"/>
</dbReference>
<dbReference type="EC" id="2.1.1.37" evidence="1"/>
<dbReference type="CDD" id="cd00315">
    <property type="entry name" value="Cyt_C5_DNA_methylase"/>
    <property type="match status" value="1"/>
</dbReference>
<dbReference type="InterPro" id="IPR029063">
    <property type="entry name" value="SAM-dependent_MTases_sf"/>
</dbReference>
<keyword evidence="2 5" id="KW-0489">Methyltransferase</keyword>
<gene>
    <name evidence="5" type="ORF">MNB_SV-9-1519</name>
</gene>
<dbReference type="InterPro" id="IPR019057">
    <property type="entry name" value="Restrct_endonuc_II_Eco47II"/>
</dbReference>
<dbReference type="InterPro" id="IPR031303">
    <property type="entry name" value="C5_meth_CS"/>
</dbReference>
<keyword evidence="4" id="KW-0949">S-adenosyl-L-methionine</keyword>
<dbReference type="Pfam" id="PF00145">
    <property type="entry name" value="DNA_methylase"/>
    <property type="match status" value="1"/>
</dbReference>
<dbReference type="Gene3D" id="3.90.120.10">
    <property type="entry name" value="DNA Methylase, subunit A, domain 2"/>
    <property type="match status" value="1"/>
</dbReference>
<keyword evidence="3 5" id="KW-0808">Transferase</keyword>
<dbReference type="PROSITE" id="PS00095">
    <property type="entry name" value="C5_MTASE_2"/>
    <property type="match status" value="1"/>
</dbReference>
<dbReference type="GO" id="GO:0003677">
    <property type="term" value="F:DNA binding"/>
    <property type="evidence" value="ECO:0007669"/>
    <property type="project" value="InterPro"/>
</dbReference>
<dbReference type="GO" id="GO:0009036">
    <property type="term" value="F:type II site-specific deoxyribonuclease activity"/>
    <property type="evidence" value="ECO:0007669"/>
    <property type="project" value="InterPro"/>
</dbReference>
<organism evidence="5">
    <name type="scientific">hydrothermal vent metagenome</name>
    <dbReference type="NCBI Taxonomy" id="652676"/>
    <lineage>
        <taxon>unclassified sequences</taxon>
        <taxon>metagenomes</taxon>
        <taxon>ecological metagenomes</taxon>
    </lineage>
</organism>
<dbReference type="SUPFAM" id="SSF53335">
    <property type="entry name" value="S-adenosyl-L-methionine-dependent methyltransferases"/>
    <property type="match status" value="1"/>
</dbReference>
<dbReference type="Gene3D" id="3.40.50.150">
    <property type="entry name" value="Vaccinia Virus protein VP39"/>
    <property type="match status" value="1"/>
</dbReference>
<dbReference type="NCBIfam" id="TIGR00675">
    <property type="entry name" value="dcm"/>
    <property type="match status" value="1"/>
</dbReference>
<evidence type="ECO:0000256" key="4">
    <source>
        <dbReference type="ARBA" id="ARBA00022691"/>
    </source>
</evidence>
<accession>A0A1W1CE25</accession>
<dbReference type="PANTHER" id="PTHR10629">
    <property type="entry name" value="CYTOSINE-SPECIFIC METHYLTRANSFERASE"/>
    <property type="match status" value="1"/>
</dbReference>
<dbReference type="GO" id="GO:0005634">
    <property type="term" value="C:nucleus"/>
    <property type="evidence" value="ECO:0007669"/>
    <property type="project" value="TreeGrafter"/>
</dbReference>
<dbReference type="PROSITE" id="PS51679">
    <property type="entry name" value="SAM_MT_C5"/>
    <property type="match status" value="1"/>
</dbReference>
<dbReference type="PANTHER" id="PTHR10629:SF52">
    <property type="entry name" value="DNA (CYTOSINE-5)-METHYLTRANSFERASE 1"/>
    <property type="match status" value="1"/>
</dbReference>
<dbReference type="GO" id="GO:0044027">
    <property type="term" value="P:negative regulation of gene expression via chromosomal CpG island methylation"/>
    <property type="evidence" value="ECO:0007669"/>
    <property type="project" value="TreeGrafter"/>
</dbReference>
<proteinExistence type="predicted"/>
<dbReference type="EMBL" id="FPHG01000063">
    <property type="protein sequence ID" value="SFV63965.1"/>
    <property type="molecule type" value="Genomic_DNA"/>
</dbReference>
<evidence type="ECO:0000256" key="2">
    <source>
        <dbReference type="ARBA" id="ARBA00022603"/>
    </source>
</evidence>
<evidence type="ECO:0000256" key="1">
    <source>
        <dbReference type="ARBA" id="ARBA00011975"/>
    </source>
</evidence>
<evidence type="ECO:0000256" key="3">
    <source>
        <dbReference type="ARBA" id="ARBA00022679"/>
    </source>
</evidence>
<dbReference type="Pfam" id="PF09553">
    <property type="entry name" value="RE_Eco47II"/>
    <property type="match status" value="1"/>
</dbReference>
<dbReference type="PROSITE" id="PS00094">
    <property type="entry name" value="C5_MTASE_1"/>
    <property type="match status" value="1"/>
</dbReference>